<protein>
    <submittedName>
        <fullName evidence="2">(wild Malaysian banana) hypothetical protein</fullName>
    </submittedName>
</protein>
<evidence type="ECO:0000313" key="2">
    <source>
        <dbReference type="EMBL" id="CAG1834217.1"/>
    </source>
</evidence>
<dbReference type="OMA" id="ANGDMEG"/>
<dbReference type="EMBL" id="HG996474">
    <property type="protein sequence ID" value="CAG1834217.1"/>
    <property type="molecule type" value="Genomic_DNA"/>
</dbReference>
<evidence type="ECO:0000313" key="3">
    <source>
        <dbReference type="EnsemblPlants" id="Ma09_p04830.1"/>
    </source>
</evidence>
<dbReference type="Pfam" id="PF01676">
    <property type="entry name" value="Metalloenzyme"/>
    <property type="match status" value="1"/>
</dbReference>
<evidence type="ECO:0000259" key="1">
    <source>
        <dbReference type="Pfam" id="PF01676"/>
    </source>
</evidence>
<dbReference type="PANTHER" id="PTHR31637:SF0">
    <property type="entry name" value="2,3-BISPHOSPHOGLYCERATE-INDEPENDENT PHOSPHOGLYCERATE MUTASE"/>
    <property type="match status" value="1"/>
</dbReference>
<sequence>MEEYVGIPNDMGISFNVQPKMKALKIAERARDAILSGKFHQVCINLANGDMEGHTGDIKATVVACKVADEAVKMIIEATEKVEGVYVVTADHGNAEDMVKRDKSGQPLLDKDGNIQILTSHTLHPVPIAIGGRGLAPGVRFRKDLPNAGLANVAATVINLPGDYEPH</sequence>
<name>A0A804KG17_MUSAM</name>
<reference evidence="2" key="1">
    <citation type="submission" date="2021-03" db="EMBL/GenBank/DDBJ databases">
        <authorList>
            <consortium name="Genoscope - CEA"/>
            <person name="William W."/>
        </authorList>
    </citation>
    <scope>NUCLEOTIDE SEQUENCE</scope>
    <source>
        <strain evidence="2">Doubled-haploid Pahang</strain>
    </source>
</reference>
<dbReference type="Proteomes" id="UP000012960">
    <property type="component" value="Unplaced"/>
</dbReference>
<dbReference type="AlphaFoldDB" id="A0A804KG17"/>
<dbReference type="Gramene" id="Ma09_t04830.1">
    <property type="protein sequence ID" value="Ma09_p04830.1"/>
    <property type="gene ID" value="Ma09_g04830"/>
</dbReference>
<dbReference type="GO" id="GO:0006007">
    <property type="term" value="P:glucose catabolic process"/>
    <property type="evidence" value="ECO:0007669"/>
    <property type="project" value="InterPro"/>
</dbReference>
<dbReference type="Gene3D" id="3.40.720.10">
    <property type="entry name" value="Alkaline Phosphatase, subunit A"/>
    <property type="match status" value="1"/>
</dbReference>
<accession>A0A804KG17</accession>
<dbReference type="InterPro" id="IPR005995">
    <property type="entry name" value="Pgm_bpd_ind"/>
</dbReference>
<dbReference type="EnsemblPlants" id="Ma09_t04830.1">
    <property type="protein sequence ID" value="Ma09_p04830.1"/>
    <property type="gene ID" value="Ma09_g04830"/>
</dbReference>
<evidence type="ECO:0000313" key="4">
    <source>
        <dbReference type="Proteomes" id="UP000012960"/>
    </source>
</evidence>
<dbReference type="InParanoid" id="A0A804KG17"/>
<dbReference type="InterPro" id="IPR017850">
    <property type="entry name" value="Alkaline_phosphatase_core_sf"/>
</dbReference>
<keyword evidence="4" id="KW-1185">Reference proteome</keyword>
<gene>
    <name evidence="2" type="ORF">GSMUA_223220.1</name>
</gene>
<dbReference type="PANTHER" id="PTHR31637">
    <property type="entry name" value="2,3-BISPHOSPHOGLYCERATE-INDEPENDENT PHOSPHOGLYCERATE MUTASE"/>
    <property type="match status" value="1"/>
</dbReference>
<dbReference type="InterPro" id="IPR006124">
    <property type="entry name" value="Metalloenzyme"/>
</dbReference>
<organism evidence="3 4">
    <name type="scientific">Musa acuminata subsp. malaccensis</name>
    <name type="common">Wild banana</name>
    <name type="synonym">Musa malaccensis</name>
    <dbReference type="NCBI Taxonomy" id="214687"/>
    <lineage>
        <taxon>Eukaryota</taxon>
        <taxon>Viridiplantae</taxon>
        <taxon>Streptophyta</taxon>
        <taxon>Embryophyta</taxon>
        <taxon>Tracheophyta</taxon>
        <taxon>Spermatophyta</taxon>
        <taxon>Magnoliopsida</taxon>
        <taxon>Liliopsida</taxon>
        <taxon>Zingiberales</taxon>
        <taxon>Musaceae</taxon>
        <taxon>Musa</taxon>
    </lineage>
</organism>
<dbReference type="SUPFAM" id="SSF53649">
    <property type="entry name" value="Alkaline phosphatase-like"/>
    <property type="match status" value="1"/>
</dbReference>
<feature type="domain" description="Metalloenzyme" evidence="1">
    <location>
        <begin position="2"/>
        <end position="160"/>
    </location>
</feature>
<reference evidence="3" key="2">
    <citation type="submission" date="2021-05" db="UniProtKB">
        <authorList>
            <consortium name="EnsemblPlants"/>
        </authorList>
    </citation>
    <scope>IDENTIFICATION</scope>
    <source>
        <strain evidence="3">subsp. malaccensis</strain>
    </source>
</reference>
<dbReference type="GO" id="GO:0046872">
    <property type="term" value="F:metal ion binding"/>
    <property type="evidence" value="ECO:0007669"/>
    <property type="project" value="InterPro"/>
</dbReference>
<dbReference type="GO" id="GO:0004619">
    <property type="term" value="F:phosphoglycerate mutase activity"/>
    <property type="evidence" value="ECO:0007669"/>
    <property type="project" value="InterPro"/>
</dbReference>
<proteinExistence type="predicted"/>